<dbReference type="InterPro" id="IPR011989">
    <property type="entry name" value="ARM-like"/>
</dbReference>
<gene>
    <name evidence="4" type="ORF">C7B65_07660</name>
</gene>
<dbReference type="GO" id="GO:0016829">
    <property type="term" value="F:lyase activity"/>
    <property type="evidence" value="ECO:0007669"/>
    <property type="project" value="UniProtKB-KW"/>
</dbReference>
<dbReference type="OrthoDB" id="5512944at2"/>
<comment type="caution">
    <text evidence="4">The sequence shown here is derived from an EMBL/GenBank/DDBJ whole genome shotgun (WGS) entry which is preliminary data.</text>
</comment>
<evidence type="ECO:0000313" key="4">
    <source>
        <dbReference type="EMBL" id="PSB20314.1"/>
    </source>
</evidence>
<dbReference type="GO" id="GO:0016491">
    <property type="term" value="F:oxidoreductase activity"/>
    <property type="evidence" value="ECO:0007669"/>
    <property type="project" value="TreeGrafter"/>
</dbReference>
<dbReference type="SMART" id="SM00567">
    <property type="entry name" value="EZ_HEAT"/>
    <property type="match status" value="8"/>
</dbReference>
<dbReference type="PANTHER" id="PTHR12697:SF5">
    <property type="entry name" value="DEOXYHYPUSINE HYDROXYLASE"/>
    <property type="match status" value="1"/>
</dbReference>
<evidence type="ECO:0000256" key="1">
    <source>
        <dbReference type="ARBA" id="ARBA00022549"/>
    </source>
</evidence>
<evidence type="ECO:0000313" key="5">
    <source>
        <dbReference type="Proteomes" id="UP000238634"/>
    </source>
</evidence>
<dbReference type="AlphaFoldDB" id="A0A2T1DIQ3"/>
<dbReference type="PANTHER" id="PTHR12697">
    <property type="entry name" value="PBS LYASE HEAT-LIKE PROTEIN"/>
    <property type="match status" value="1"/>
</dbReference>
<organism evidence="4 5">
    <name type="scientific">Phormidesmis priestleyi ULC007</name>
    <dbReference type="NCBI Taxonomy" id="1920490"/>
    <lineage>
        <taxon>Bacteria</taxon>
        <taxon>Bacillati</taxon>
        <taxon>Cyanobacteriota</taxon>
        <taxon>Cyanophyceae</taxon>
        <taxon>Leptolyngbyales</taxon>
        <taxon>Leptolyngbyaceae</taxon>
        <taxon>Phormidesmis</taxon>
    </lineage>
</organism>
<dbReference type="Pfam" id="PF13646">
    <property type="entry name" value="HEAT_2"/>
    <property type="match status" value="3"/>
</dbReference>
<evidence type="ECO:0000256" key="2">
    <source>
        <dbReference type="ARBA" id="ARBA00022738"/>
    </source>
</evidence>
<proteinExistence type="predicted"/>
<keyword evidence="4" id="KW-0456">Lyase</keyword>
<dbReference type="InterPro" id="IPR016024">
    <property type="entry name" value="ARM-type_fold"/>
</dbReference>
<comment type="function">
    <text evidence="3">Catalyzes the hydroxylation of the N(6)-(4-aminobutyl)-L-lysine intermediate produced by deoxyhypusine synthase/DHPS on a critical lysine of the eukaryotic translation initiation factor 5A/eIF-5A. This is the second step of the post-translational modification of that lysine into an unusual amino acid residue named hypusine. Hypusination is unique to mature eIF-5A factor and is essential for its function.</text>
</comment>
<dbReference type="InterPro" id="IPR004155">
    <property type="entry name" value="PBS_lyase_HEAT"/>
</dbReference>
<reference evidence="4 5" key="1">
    <citation type="submission" date="2018-02" db="EMBL/GenBank/DDBJ databases">
        <authorList>
            <person name="Cohen D.B."/>
            <person name="Kent A.D."/>
        </authorList>
    </citation>
    <scope>NUCLEOTIDE SEQUENCE [LARGE SCALE GENOMIC DNA]</scope>
    <source>
        <strain evidence="4 5">ULC007</strain>
    </source>
</reference>
<sequence length="434" mass="47197">MQSNYLETLQQAQTAAAHQDWALLNHYLQQLLGEESSASPTADPFLLLNLALQSLESGDFQDRWNVAKLFPSFAEAAIAPLLDLLQNQDADSEAQWFAIRILGGFNHPQVVTALVDLLKTSTNEELNGMTVTALANLGSGTIEILAELLNQDNTRRLATQTLAQIRRPETVPLLEKVVNDEDAQVRALAIEALSSFHNPEISRLLIQALKDPAVLVRRAAVTGLGFCGADLAALDLVSHLHPLLLDLNLEVCRQTAIALGRLGTLSATNALFESLQSLHTPEFLAIELIRALGWIGTSEALHCLERSLIQLPLAESVRQEILTVLGRVDQPEQKRQATQILLDLLQQEGTFARSASARQAIALTLGQLGDLAALDSLINLLADPNVSVRLHVISALKTLAPDSAHQRLEQLSESENSGSELGRGVAIALQEWQL</sequence>
<dbReference type="Proteomes" id="UP000238634">
    <property type="component" value="Unassembled WGS sequence"/>
</dbReference>
<dbReference type="STRING" id="1920490.GCA_001895925_04106"/>
<dbReference type="GO" id="GO:0030089">
    <property type="term" value="C:phycobilisome"/>
    <property type="evidence" value="ECO:0007669"/>
    <property type="project" value="UniProtKB-KW"/>
</dbReference>
<evidence type="ECO:0000256" key="3">
    <source>
        <dbReference type="ARBA" id="ARBA00045876"/>
    </source>
</evidence>
<keyword evidence="2" id="KW-0605">Phycobilisome</keyword>
<name>A0A2T1DIQ3_9CYAN</name>
<keyword evidence="5" id="KW-1185">Reference proteome</keyword>
<dbReference type="Gene3D" id="1.25.10.10">
    <property type="entry name" value="Leucine-rich Repeat Variant"/>
    <property type="match status" value="3"/>
</dbReference>
<dbReference type="SUPFAM" id="SSF48371">
    <property type="entry name" value="ARM repeat"/>
    <property type="match status" value="2"/>
</dbReference>
<protein>
    <submittedName>
        <fullName evidence="4">PBS lyase</fullName>
    </submittedName>
</protein>
<reference evidence="4 5" key="2">
    <citation type="submission" date="2018-03" db="EMBL/GenBank/DDBJ databases">
        <title>The ancient ancestry and fast evolution of plastids.</title>
        <authorList>
            <person name="Moore K.R."/>
            <person name="Magnabosco C."/>
            <person name="Momper L."/>
            <person name="Gold D.A."/>
            <person name="Bosak T."/>
            <person name="Fournier G.P."/>
        </authorList>
    </citation>
    <scope>NUCLEOTIDE SEQUENCE [LARGE SCALE GENOMIC DNA]</scope>
    <source>
        <strain evidence="4 5">ULC007</strain>
    </source>
</reference>
<keyword evidence="1" id="KW-0042">Antenna complex</keyword>
<dbReference type="EMBL" id="PVWG01000006">
    <property type="protein sequence ID" value="PSB20314.1"/>
    <property type="molecule type" value="Genomic_DNA"/>
</dbReference>
<dbReference type="InterPro" id="IPR021133">
    <property type="entry name" value="HEAT_type_2"/>
</dbReference>
<dbReference type="PROSITE" id="PS50077">
    <property type="entry name" value="HEAT_REPEAT"/>
    <property type="match status" value="2"/>
</dbReference>
<dbReference type="RefSeq" id="WP_073070233.1">
    <property type="nucleotide sequence ID" value="NZ_MPPI01000006.1"/>
</dbReference>
<accession>A0A2T1DIQ3</accession>